<evidence type="ECO:0000259" key="2">
    <source>
        <dbReference type="Pfam" id="PF02826"/>
    </source>
</evidence>
<dbReference type="GeneID" id="93454385"/>
<dbReference type="eggNOG" id="COG0111">
    <property type="taxonomic scope" value="Bacteria"/>
</dbReference>
<protein>
    <submittedName>
        <fullName evidence="3">D-isomer specific 2-hydroxyacid dehydrogenase, NAD-binding protein</fullName>
    </submittedName>
</protein>
<dbReference type="OrthoDB" id="9787219at2"/>
<accession>A1BBX9</accession>
<gene>
    <name evidence="3" type="ordered locus">Pden_4963</name>
</gene>
<dbReference type="CDD" id="cd12164">
    <property type="entry name" value="GDH_like_2"/>
    <property type="match status" value="1"/>
</dbReference>
<dbReference type="GO" id="GO:0016618">
    <property type="term" value="F:hydroxypyruvate reductase [NAD(P)H] activity"/>
    <property type="evidence" value="ECO:0007669"/>
    <property type="project" value="TreeGrafter"/>
</dbReference>
<dbReference type="KEGG" id="pde:Pden_4963"/>
<dbReference type="RefSeq" id="WP_011751181.1">
    <property type="nucleotide sequence ID" value="NC_008688.1"/>
</dbReference>
<dbReference type="Gene3D" id="3.40.50.720">
    <property type="entry name" value="NAD(P)-binding Rossmann-like Domain"/>
    <property type="match status" value="2"/>
</dbReference>
<keyword evidence="3" id="KW-0614">Plasmid</keyword>
<dbReference type="PANTHER" id="PTHR10996:SF114">
    <property type="entry name" value="GLYOXYLATE_HYDROXYPYRUVATE REDUCTASE A"/>
    <property type="match status" value="1"/>
</dbReference>
<keyword evidence="4" id="KW-1185">Reference proteome</keyword>
<dbReference type="InterPro" id="IPR050223">
    <property type="entry name" value="D-isomer_2-hydroxyacid_DH"/>
</dbReference>
<geneLocation type="plasmid" evidence="4">
    <name>pPD1222</name>
</geneLocation>
<dbReference type="GO" id="GO:0005829">
    <property type="term" value="C:cytosol"/>
    <property type="evidence" value="ECO:0007669"/>
    <property type="project" value="TreeGrafter"/>
</dbReference>
<dbReference type="EnsemblBacteria" id="ABL73023">
    <property type="protein sequence ID" value="ABL73023"/>
    <property type="gene ID" value="Pden_4963"/>
</dbReference>
<evidence type="ECO:0000256" key="1">
    <source>
        <dbReference type="ARBA" id="ARBA00023002"/>
    </source>
</evidence>
<dbReference type="InterPro" id="IPR006140">
    <property type="entry name" value="D-isomer_DH_NAD-bd"/>
</dbReference>
<dbReference type="GO" id="GO:0051287">
    <property type="term" value="F:NAD binding"/>
    <property type="evidence" value="ECO:0007669"/>
    <property type="project" value="InterPro"/>
</dbReference>
<dbReference type="GO" id="GO:0030267">
    <property type="term" value="F:glyoxylate reductase (NADPH) activity"/>
    <property type="evidence" value="ECO:0007669"/>
    <property type="project" value="TreeGrafter"/>
</dbReference>
<sequence>MAVLFLSTPERGAVFREVFARDLPDMPFHVGQAPDPHAVRYLVAWTAPEGLARDYPNLRLIFSVGAGVDQFDLTALPQGVGVVRMLEPGIARQMREYATMATLAMHRDLPAYLDQQRRGEWLPRMNVDAADRRVGVMGLGNLGQAVLESLRPFGFDLAGWSRSPRRIEGVACHTDLDAFLARTDILLCLLPLTAETEGMLNAALFDKLPMGARLVHLGRGRQLDADALRQALDSGRIAQAMLDVTEPEPLPAGHWLWRHPRVILTPHVASQTVAHEGALHVLAGIRADLRGQRPEGLVDRARGY</sequence>
<dbReference type="SUPFAM" id="SSF52283">
    <property type="entry name" value="Formate/glycerate dehydrogenase catalytic domain-like"/>
    <property type="match status" value="1"/>
</dbReference>
<dbReference type="EMBL" id="CP000491">
    <property type="protein sequence ID" value="ABL73023.1"/>
    <property type="molecule type" value="Genomic_DNA"/>
</dbReference>
<proteinExistence type="predicted"/>
<name>A1BBX9_PARDP</name>
<feature type="domain" description="D-isomer specific 2-hydroxyacid dehydrogenase NAD-binding" evidence="2">
    <location>
        <begin position="100"/>
        <end position="269"/>
    </location>
</feature>
<dbReference type="Pfam" id="PF02826">
    <property type="entry name" value="2-Hacid_dh_C"/>
    <property type="match status" value="1"/>
</dbReference>
<dbReference type="InterPro" id="IPR036291">
    <property type="entry name" value="NAD(P)-bd_dom_sf"/>
</dbReference>
<reference evidence="4" key="1">
    <citation type="submission" date="2006-12" db="EMBL/GenBank/DDBJ databases">
        <title>Complete sequence of plasmid 1 of Paracoccus denitrificans PD1222.</title>
        <authorList>
            <person name="Copeland A."/>
            <person name="Lucas S."/>
            <person name="Lapidus A."/>
            <person name="Barry K."/>
            <person name="Detter J.C."/>
            <person name="Glavina del Rio T."/>
            <person name="Hammon N."/>
            <person name="Israni S."/>
            <person name="Dalin E."/>
            <person name="Tice H."/>
            <person name="Pitluck S."/>
            <person name="Munk A.C."/>
            <person name="Brettin T."/>
            <person name="Bruce D."/>
            <person name="Han C."/>
            <person name="Tapia R."/>
            <person name="Gilna P."/>
            <person name="Schmutz J."/>
            <person name="Larimer F."/>
            <person name="Land M."/>
            <person name="Hauser L."/>
            <person name="Kyrpides N."/>
            <person name="Lykidis A."/>
            <person name="Spiro S."/>
            <person name="Richardson D.J."/>
            <person name="Moir J.W.B."/>
            <person name="Ferguson S.J."/>
            <person name="van Spanning R.J.M."/>
            <person name="Richardson P."/>
        </authorList>
    </citation>
    <scope>NUCLEOTIDE SEQUENCE [LARGE SCALE GENOMIC DNA]</scope>
    <source>
        <strain evidence="4">Pd 1222</strain>
        <plasmid evidence="4">pPD1222</plasmid>
    </source>
</reference>
<evidence type="ECO:0000313" key="4">
    <source>
        <dbReference type="Proteomes" id="UP000000361"/>
    </source>
</evidence>
<evidence type="ECO:0000313" key="3">
    <source>
        <dbReference type="EMBL" id="ABL73023.1"/>
    </source>
</evidence>
<dbReference type="AlphaFoldDB" id="A1BBX9"/>
<dbReference type="HOGENOM" id="CLU_019796_1_0_5"/>
<dbReference type="Proteomes" id="UP000000361">
    <property type="component" value="Chromosome 1"/>
</dbReference>
<keyword evidence="1" id="KW-0560">Oxidoreductase</keyword>
<organism evidence="3 4">
    <name type="scientific">Paracoccus denitrificans (strain Pd 1222)</name>
    <dbReference type="NCBI Taxonomy" id="318586"/>
    <lineage>
        <taxon>Bacteria</taxon>
        <taxon>Pseudomonadati</taxon>
        <taxon>Pseudomonadota</taxon>
        <taxon>Alphaproteobacteria</taxon>
        <taxon>Rhodobacterales</taxon>
        <taxon>Paracoccaceae</taxon>
        <taxon>Paracoccus</taxon>
    </lineage>
</organism>
<dbReference type="SUPFAM" id="SSF51735">
    <property type="entry name" value="NAD(P)-binding Rossmann-fold domains"/>
    <property type="match status" value="1"/>
</dbReference>
<dbReference type="PANTHER" id="PTHR10996">
    <property type="entry name" value="2-HYDROXYACID DEHYDROGENASE-RELATED"/>
    <property type="match status" value="1"/>
</dbReference>